<reference evidence="3" key="1">
    <citation type="journal article" date="2015" name="Nat. Genet.">
        <title>The genome and transcriptome of the zoonotic hookworm Ancylostoma ceylanicum identify infection-specific gene families.</title>
        <authorList>
            <person name="Schwarz E.M."/>
            <person name="Hu Y."/>
            <person name="Antoshechkin I."/>
            <person name="Miller M.M."/>
            <person name="Sternberg P.W."/>
            <person name="Aroian R.V."/>
        </authorList>
    </citation>
    <scope>NUCLEOTIDE SEQUENCE</scope>
    <source>
        <strain evidence="3">HY135</strain>
    </source>
</reference>
<dbReference type="Gene3D" id="1.20.1250.20">
    <property type="entry name" value="MFS general substrate transporter like domains"/>
    <property type="match status" value="1"/>
</dbReference>
<evidence type="ECO:0000256" key="1">
    <source>
        <dbReference type="SAM" id="Phobius"/>
    </source>
</evidence>
<keyword evidence="1" id="KW-0472">Membrane</keyword>
<proteinExistence type="predicted"/>
<feature type="transmembrane region" description="Helical" evidence="1">
    <location>
        <begin position="175"/>
        <end position="194"/>
    </location>
</feature>
<evidence type="ECO:0000313" key="3">
    <source>
        <dbReference type="Proteomes" id="UP000024635"/>
    </source>
</evidence>
<comment type="caution">
    <text evidence="2">The sequence shown here is derived from an EMBL/GenBank/DDBJ whole genome shotgun (WGS) entry which is preliminary data.</text>
</comment>
<dbReference type="EMBL" id="JARK01001405">
    <property type="protein sequence ID" value="EYC07594.1"/>
    <property type="molecule type" value="Genomic_DNA"/>
</dbReference>
<dbReference type="OrthoDB" id="5857512at2759"/>
<organism evidence="2 3">
    <name type="scientific">Ancylostoma ceylanicum</name>
    <dbReference type="NCBI Taxonomy" id="53326"/>
    <lineage>
        <taxon>Eukaryota</taxon>
        <taxon>Metazoa</taxon>
        <taxon>Ecdysozoa</taxon>
        <taxon>Nematoda</taxon>
        <taxon>Chromadorea</taxon>
        <taxon>Rhabditida</taxon>
        <taxon>Rhabditina</taxon>
        <taxon>Rhabditomorpha</taxon>
        <taxon>Strongyloidea</taxon>
        <taxon>Ancylostomatidae</taxon>
        <taxon>Ancylostomatinae</taxon>
        <taxon>Ancylostoma</taxon>
    </lineage>
</organism>
<sequence>MHDAIRLVLPRNFKKIFSPKLRIGGFPRVTVGILWIPYLAKYSQSLPRGYLGCLSRILYLFCTVPIFVRIIKYELTVLLISQLSYIPVTTTMLSTAFYEPAQAKCVFLNLTDDTEDVAMIDTEVMDADFNSILLDWGEACQQSFLTTLMSTTLMAGALSGSFIAGWLADAYGRLLVLKGCLLLVCVVNGVFSFLATVSWLLSAAFLFTLGAGCGGYMVCKQLCRIF</sequence>
<keyword evidence="1" id="KW-1133">Transmembrane helix</keyword>
<feature type="transmembrane region" description="Helical" evidence="1">
    <location>
        <begin position="75"/>
        <end position="98"/>
    </location>
</feature>
<dbReference type="Proteomes" id="UP000024635">
    <property type="component" value="Unassembled WGS sequence"/>
</dbReference>
<evidence type="ECO:0000313" key="2">
    <source>
        <dbReference type="EMBL" id="EYC07594.1"/>
    </source>
</evidence>
<keyword evidence="1" id="KW-0812">Transmembrane</keyword>
<protein>
    <recommendedName>
        <fullName evidence="4">Major facilitator superfamily (MFS) profile domain-containing protein</fullName>
    </recommendedName>
</protein>
<accession>A0A016TX45</accession>
<feature type="transmembrane region" description="Helical" evidence="1">
    <location>
        <begin position="46"/>
        <end position="68"/>
    </location>
</feature>
<feature type="transmembrane region" description="Helical" evidence="1">
    <location>
        <begin position="21"/>
        <end position="40"/>
    </location>
</feature>
<dbReference type="AlphaFoldDB" id="A0A016TX45"/>
<feature type="transmembrane region" description="Helical" evidence="1">
    <location>
        <begin position="144"/>
        <end position="168"/>
    </location>
</feature>
<feature type="transmembrane region" description="Helical" evidence="1">
    <location>
        <begin position="200"/>
        <end position="219"/>
    </location>
</feature>
<dbReference type="InterPro" id="IPR036259">
    <property type="entry name" value="MFS_trans_sf"/>
</dbReference>
<evidence type="ECO:0008006" key="4">
    <source>
        <dbReference type="Google" id="ProtNLM"/>
    </source>
</evidence>
<name>A0A016TX45_9BILA</name>
<gene>
    <name evidence="2" type="primary">Acey_s0069.g304</name>
    <name evidence="2" type="ORF">Y032_0069g304</name>
</gene>
<keyword evidence="3" id="KW-1185">Reference proteome</keyword>
<dbReference type="SUPFAM" id="SSF103473">
    <property type="entry name" value="MFS general substrate transporter"/>
    <property type="match status" value="1"/>
</dbReference>
<dbReference type="STRING" id="53326.A0A016TX45"/>